<dbReference type="EC" id="4.2.1.20" evidence="5 13"/>
<dbReference type="HAMAP" id="MF_00131">
    <property type="entry name" value="Trp_synth_alpha"/>
    <property type="match status" value="1"/>
</dbReference>
<dbReference type="InterPro" id="IPR006653">
    <property type="entry name" value="Trp_synth_b_CS"/>
</dbReference>
<dbReference type="Gene3D" id="3.20.20.70">
    <property type="entry name" value="Aldolase class I"/>
    <property type="match status" value="1"/>
</dbReference>
<dbReference type="Pfam" id="PF00290">
    <property type="entry name" value="Trp_syntA"/>
    <property type="match status" value="1"/>
</dbReference>
<comment type="catalytic activity">
    <reaction evidence="12 13">
        <text>(1S,2R)-1-C-(indol-3-yl)glycerol 3-phosphate + L-serine = D-glyceraldehyde 3-phosphate + L-tryptophan + H2O</text>
        <dbReference type="Rhea" id="RHEA:10532"/>
        <dbReference type="ChEBI" id="CHEBI:15377"/>
        <dbReference type="ChEBI" id="CHEBI:33384"/>
        <dbReference type="ChEBI" id="CHEBI:57912"/>
        <dbReference type="ChEBI" id="CHEBI:58866"/>
        <dbReference type="ChEBI" id="CHEBI:59776"/>
        <dbReference type="EC" id="4.2.1.20"/>
    </reaction>
</comment>
<keyword evidence="16" id="KW-1185">Reference proteome</keyword>
<dbReference type="STRING" id="4846.A0A367KQ89"/>
<dbReference type="NCBIfam" id="TIGR00263">
    <property type="entry name" value="trpB"/>
    <property type="match status" value="1"/>
</dbReference>
<feature type="domain" description="Tryptophan synthase beta chain-like PALP" evidence="14">
    <location>
        <begin position="353"/>
        <end position="676"/>
    </location>
</feature>
<evidence type="ECO:0000256" key="2">
    <source>
        <dbReference type="ARBA" id="ARBA00004733"/>
    </source>
</evidence>
<dbReference type="FunFam" id="3.40.50.1100:FF:000004">
    <property type="entry name" value="Tryptophan synthase beta chain"/>
    <property type="match status" value="1"/>
</dbReference>
<evidence type="ECO:0000256" key="13">
    <source>
        <dbReference type="RuleBase" id="RU003663"/>
    </source>
</evidence>
<evidence type="ECO:0000256" key="11">
    <source>
        <dbReference type="ARBA" id="ARBA00023239"/>
    </source>
</evidence>
<evidence type="ECO:0000256" key="7">
    <source>
        <dbReference type="ARBA" id="ARBA00022605"/>
    </source>
</evidence>
<dbReference type="SUPFAM" id="SSF53686">
    <property type="entry name" value="Tryptophan synthase beta subunit-like PLP-dependent enzymes"/>
    <property type="match status" value="1"/>
</dbReference>
<evidence type="ECO:0000313" key="15">
    <source>
        <dbReference type="EMBL" id="RCI04384.1"/>
    </source>
</evidence>
<dbReference type="FunFam" id="3.20.20.70:FF:000151">
    <property type="entry name" value="Tryptophan synthase"/>
    <property type="match status" value="1"/>
</dbReference>
<dbReference type="GO" id="GO:0004834">
    <property type="term" value="F:tryptophan synthase activity"/>
    <property type="evidence" value="ECO:0007669"/>
    <property type="project" value="UniProtKB-EC"/>
</dbReference>
<sequence length="702" mass="76355">MSAGLRNAFKTAKDQNRPAFVNFITAGYPSPAQTVESLLALEKGGADVVELGIPFTDPLADGPTIQYASTESLKHNTDISMCLQMVRDARSQGLKIPVVFMGYYNPILAYGEENMVRDCKEAGVNGYIMVDLPPEESHSFRNVCYKYGLAYVPLIAPSTTEKRIELLATIADSFIYVVSRMGVTGARDDVNTELPNIIARIKKYTDVPLAVGFGVSTRDHFVQVGAHADGVVVGSRLITLTREAVENNQAVGPILQQYVAEVSGRKQPIEIYAASKGDQADLEVNDAAGRGPFTPDDIKNFYQMQTRFGEFGGAYVPEALVDCLTQLETCFIDAINDPAFKAEFESYYDYISRPSQLQLASRLTEESGGARIWLKREDLNHTGSHKINNAVGQILLAKRLGKKRIIAETGAGQHGVATATVCAKFGLECCIYMGEEDCRRQALNVFRMRMLGATVVPVKNGSRTLKDAINEAMRDWVANVSTTHYLVGSAIGPHPFPMIVREFQSVIGKETKAQMLEKAGKLPDAVVACVGGGSNAIGMFHPFVQDESVRIVGVEAGGDGVHTEKHSATLSLGTPGVLHGTRTYLLQDAKGQIIETHSVSAGLDYPGVGPEHAYLKDCGRAEYRVADDAQCLTGFRKLTQLEGIIPALESSHAIHAAIELAKELPKDKDIVICLSGRGDKDMHTVVEVLPKLGPKIDWDLRF</sequence>
<dbReference type="InterPro" id="IPR013785">
    <property type="entry name" value="Aldolase_TIM"/>
</dbReference>
<proteinExistence type="inferred from homology"/>
<evidence type="ECO:0000256" key="8">
    <source>
        <dbReference type="ARBA" id="ARBA00022822"/>
    </source>
</evidence>
<dbReference type="InterPro" id="IPR002028">
    <property type="entry name" value="Trp_synthase_suA"/>
</dbReference>
<dbReference type="NCBIfam" id="TIGR00262">
    <property type="entry name" value="trpA"/>
    <property type="match status" value="1"/>
</dbReference>
<dbReference type="CDD" id="cd04724">
    <property type="entry name" value="Tryptophan_synthase_alpha"/>
    <property type="match status" value="1"/>
</dbReference>
<reference evidence="15 16" key="1">
    <citation type="journal article" date="2018" name="G3 (Bethesda)">
        <title>Phylogenetic and Phylogenomic Definition of Rhizopus Species.</title>
        <authorList>
            <person name="Gryganskyi A.P."/>
            <person name="Golan J."/>
            <person name="Dolatabadi S."/>
            <person name="Mondo S."/>
            <person name="Robb S."/>
            <person name="Idnurm A."/>
            <person name="Muszewska A."/>
            <person name="Steczkiewicz K."/>
            <person name="Masonjones S."/>
            <person name="Liao H.L."/>
            <person name="Gajdeczka M.T."/>
            <person name="Anike F."/>
            <person name="Vuek A."/>
            <person name="Anishchenko I.M."/>
            <person name="Voigt K."/>
            <person name="de Hoog G.S."/>
            <person name="Smith M.E."/>
            <person name="Heitman J."/>
            <person name="Vilgalys R."/>
            <person name="Stajich J.E."/>
        </authorList>
    </citation>
    <scope>NUCLEOTIDE SEQUENCE [LARGE SCALE GENOMIC DNA]</scope>
    <source>
        <strain evidence="15 16">LSU 92-RS-03</strain>
    </source>
</reference>
<dbReference type="CDD" id="cd06446">
    <property type="entry name" value="Trp-synth_B"/>
    <property type="match status" value="1"/>
</dbReference>
<evidence type="ECO:0000256" key="10">
    <source>
        <dbReference type="ARBA" id="ARBA00023141"/>
    </source>
</evidence>
<evidence type="ECO:0000256" key="12">
    <source>
        <dbReference type="ARBA" id="ARBA00049047"/>
    </source>
</evidence>
<dbReference type="InterPro" id="IPR011060">
    <property type="entry name" value="RibuloseP-bd_barrel"/>
</dbReference>
<dbReference type="GO" id="GO:0005737">
    <property type="term" value="C:cytoplasm"/>
    <property type="evidence" value="ECO:0007669"/>
    <property type="project" value="TreeGrafter"/>
</dbReference>
<comment type="pathway">
    <text evidence="2 13">Amino-acid biosynthesis; L-tryptophan biosynthesis; L-tryptophan from chorismate: step 5/5.</text>
</comment>
<dbReference type="AlphaFoldDB" id="A0A367KQ89"/>
<gene>
    <name evidence="15" type="primary">TRP5_3</name>
    <name evidence="15" type="ORF">CU098_011876</name>
</gene>
<comment type="similarity">
    <text evidence="3">In the C-terminal section; belongs to the TrpB family.</text>
</comment>
<dbReference type="Proteomes" id="UP000253551">
    <property type="component" value="Unassembled WGS sequence"/>
</dbReference>
<dbReference type="HAMAP" id="MF_00133">
    <property type="entry name" value="Trp_synth_beta"/>
    <property type="match status" value="1"/>
</dbReference>
<dbReference type="PROSITE" id="PS00167">
    <property type="entry name" value="TRP_SYNTHASE_ALPHA"/>
    <property type="match status" value="1"/>
</dbReference>
<dbReference type="EMBL" id="PJQM01000697">
    <property type="protein sequence ID" value="RCI04384.1"/>
    <property type="molecule type" value="Genomic_DNA"/>
</dbReference>
<evidence type="ECO:0000313" key="16">
    <source>
        <dbReference type="Proteomes" id="UP000253551"/>
    </source>
</evidence>
<dbReference type="FunFam" id="3.40.50.1100:FF:000001">
    <property type="entry name" value="Tryptophan synthase beta chain"/>
    <property type="match status" value="1"/>
</dbReference>
<dbReference type="InterPro" id="IPR006654">
    <property type="entry name" value="Trp_synth_beta"/>
</dbReference>
<dbReference type="Pfam" id="PF00291">
    <property type="entry name" value="PALP"/>
    <property type="match status" value="1"/>
</dbReference>
<evidence type="ECO:0000256" key="5">
    <source>
        <dbReference type="ARBA" id="ARBA00012043"/>
    </source>
</evidence>
<dbReference type="InterPro" id="IPR018204">
    <property type="entry name" value="Trp_synthase_alpha_AS"/>
</dbReference>
<evidence type="ECO:0000256" key="3">
    <source>
        <dbReference type="ARBA" id="ARBA00005761"/>
    </source>
</evidence>
<comment type="similarity">
    <text evidence="4">In the N-terminal section; belongs to the TrpA family.</text>
</comment>
<evidence type="ECO:0000256" key="4">
    <source>
        <dbReference type="ARBA" id="ARBA00006095"/>
    </source>
</evidence>
<accession>A0A367KQ89</accession>
<keyword evidence="7 13" id="KW-0028">Amino-acid biosynthesis</keyword>
<keyword evidence="8 13" id="KW-0822">Tryptophan biosynthesis</keyword>
<dbReference type="UniPathway" id="UPA00035">
    <property type="reaction ID" value="UER00044"/>
</dbReference>
<dbReference type="PROSITE" id="PS00168">
    <property type="entry name" value="TRP_SYNTHASE_BETA"/>
    <property type="match status" value="1"/>
</dbReference>
<evidence type="ECO:0000259" key="14">
    <source>
        <dbReference type="Pfam" id="PF00291"/>
    </source>
</evidence>
<keyword evidence="11 13" id="KW-0456">Lyase</keyword>
<protein>
    <recommendedName>
        <fullName evidence="6 13">Tryptophan synthase</fullName>
        <ecNumber evidence="5 13">4.2.1.20</ecNumber>
    </recommendedName>
</protein>
<evidence type="ECO:0000256" key="6">
    <source>
        <dbReference type="ARBA" id="ARBA00018724"/>
    </source>
</evidence>
<dbReference type="SUPFAM" id="SSF51366">
    <property type="entry name" value="Ribulose-phoshate binding barrel"/>
    <property type="match status" value="1"/>
</dbReference>
<keyword evidence="9 13" id="KW-0663">Pyridoxal phosphate</keyword>
<evidence type="ECO:0000256" key="1">
    <source>
        <dbReference type="ARBA" id="ARBA00001933"/>
    </source>
</evidence>
<dbReference type="Gene3D" id="3.40.50.1100">
    <property type="match status" value="2"/>
</dbReference>
<comment type="cofactor">
    <cofactor evidence="1 13">
        <name>pyridoxal 5'-phosphate</name>
        <dbReference type="ChEBI" id="CHEBI:597326"/>
    </cofactor>
</comment>
<dbReference type="OrthoDB" id="10050244at2759"/>
<organism evidence="15 16">
    <name type="scientific">Rhizopus stolonifer</name>
    <name type="common">Rhizopus nigricans</name>
    <dbReference type="NCBI Taxonomy" id="4846"/>
    <lineage>
        <taxon>Eukaryota</taxon>
        <taxon>Fungi</taxon>
        <taxon>Fungi incertae sedis</taxon>
        <taxon>Mucoromycota</taxon>
        <taxon>Mucoromycotina</taxon>
        <taxon>Mucoromycetes</taxon>
        <taxon>Mucorales</taxon>
        <taxon>Mucorineae</taxon>
        <taxon>Rhizopodaceae</taxon>
        <taxon>Rhizopus</taxon>
    </lineage>
</organism>
<name>A0A367KQ89_RHIST</name>
<dbReference type="PANTHER" id="PTHR48077">
    <property type="entry name" value="TRYPTOPHAN SYNTHASE-RELATED"/>
    <property type="match status" value="1"/>
</dbReference>
<dbReference type="InterPro" id="IPR036052">
    <property type="entry name" value="TrpB-like_PALP_sf"/>
</dbReference>
<dbReference type="PANTHER" id="PTHR48077:SF3">
    <property type="entry name" value="TRYPTOPHAN SYNTHASE"/>
    <property type="match status" value="1"/>
</dbReference>
<evidence type="ECO:0000256" key="9">
    <source>
        <dbReference type="ARBA" id="ARBA00022898"/>
    </source>
</evidence>
<comment type="caution">
    <text evidence="15">The sequence shown here is derived from an EMBL/GenBank/DDBJ whole genome shotgun (WGS) entry which is preliminary data.</text>
</comment>
<dbReference type="InterPro" id="IPR023026">
    <property type="entry name" value="Trp_synth_beta/beta-like"/>
</dbReference>
<dbReference type="InterPro" id="IPR001926">
    <property type="entry name" value="TrpB-like_PALP"/>
</dbReference>
<keyword evidence="10 13" id="KW-0057">Aromatic amino acid biosynthesis</keyword>